<dbReference type="Gene3D" id="3.20.20.30">
    <property type="entry name" value="Luciferase-like domain"/>
    <property type="match status" value="1"/>
</dbReference>
<dbReference type="PANTHER" id="PTHR42847">
    <property type="entry name" value="ALKANESULFONATE MONOOXYGENASE"/>
    <property type="match status" value="1"/>
</dbReference>
<keyword evidence="3" id="KW-0560">Oxidoreductase</keyword>
<protein>
    <submittedName>
        <fullName evidence="6">LLM class flavin-dependent oxidoreductase</fullName>
    </submittedName>
</protein>
<keyword evidence="4" id="KW-0503">Monooxygenase</keyword>
<dbReference type="GO" id="GO:0004497">
    <property type="term" value="F:monooxygenase activity"/>
    <property type="evidence" value="ECO:0007669"/>
    <property type="project" value="UniProtKB-KW"/>
</dbReference>
<dbReference type="Pfam" id="PF00296">
    <property type="entry name" value="Bac_luciferase"/>
    <property type="match status" value="1"/>
</dbReference>
<feature type="domain" description="Luciferase-like" evidence="5">
    <location>
        <begin position="19"/>
        <end position="263"/>
    </location>
</feature>
<comment type="caution">
    <text evidence="6">The sequence shown here is derived from an EMBL/GenBank/DDBJ whole genome shotgun (WGS) entry which is preliminary data.</text>
</comment>
<evidence type="ECO:0000313" key="6">
    <source>
        <dbReference type="EMBL" id="MBJ7598831.1"/>
    </source>
</evidence>
<dbReference type="AlphaFoldDB" id="A0A934K966"/>
<organism evidence="6 7">
    <name type="scientific">Candidatus Nephthysia bennettiae</name>
    <dbReference type="NCBI Taxonomy" id="3127016"/>
    <lineage>
        <taxon>Bacteria</taxon>
        <taxon>Bacillati</taxon>
        <taxon>Candidatus Dormiibacterota</taxon>
        <taxon>Candidatus Dormibacteria</taxon>
        <taxon>Candidatus Dormibacterales</taxon>
        <taxon>Candidatus Dormibacteraceae</taxon>
        <taxon>Candidatus Nephthysia</taxon>
    </lineage>
</organism>
<evidence type="ECO:0000313" key="7">
    <source>
        <dbReference type="Proteomes" id="UP000612893"/>
    </source>
</evidence>
<accession>A0A934K966</accession>
<dbReference type="InterPro" id="IPR036661">
    <property type="entry name" value="Luciferase-like_sf"/>
</dbReference>
<dbReference type="RefSeq" id="WP_338202040.1">
    <property type="nucleotide sequence ID" value="NZ_JAEKNR010000130.1"/>
</dbReference>
<dbReference type="InterPro" id="IPR011251">
    <property type="entry name" value="Luciferase-like_dom"/>
</dbReference>
<dbReference type="InterPro" id="IPR050172">
    <property type="entry name" value="SsuD_RutA_monooxygenase"/>
</dbReference>
<sequence length="323" mass="34707">MLEAVSGRDLKLGLVLPTWTTAGLRWSAVVEIAREAVAVGFDALWATDHLLLPSTNAELRERAGGAVRADAVAEPEGYMEVFTVLTAIAVEIPTVEIGTLVACTGYRNPVLLAKIAETLDEVSGGRFVLGLGAGDSGGEYETLGLAHDHPVGRFEEALQIVRGLLRDGKIDFQGTFHSAREVRLIPRGPRLSGPPILIGTLNPRQRMRRIVARYADIWNGWLGYTRASAEAAAEQWALVEQACREHGREPSTLQRTTAVRVAIPGSGYIPAPGEWPLQGSPEEMAEVLRGHARLGVSQVQVALTMGGVEGVRAFAPVIEALRS</sequence>
<evidence type="ECO:0000256" key="1">
    <source>
        <dbReference type="ARBA" id="ARBA00022630"/>
    </source>
</evidence>
<dbReference type="SUPFAM" id="SSF51679">
    <property type="entry name" value="Bacterial luciferase-like"/>
    <property type="match status" value="1"/>
</dbReference>
<keyword evidence="7" id="KW-1185">Reference proteome</keyword>
<gene>
    <name evidence="6" type="ORF">JF922_12210</name>
</gene>
<evidence type="ECO:0000259" key="5">
    <source>
        <dbReference type="Pfam" id="PF00296"/>
    </source>
</evidence>
<name>A0A934K966_9BACT</name>
<evidence type="ECO:0000256" key="2">
    <source>
        <dbReference type="ARBA" id="ARBA00022643"/>
    </source>
</evidence>
<evidence type="ECO:0000256" key="4">
    <source>
        <dbReference type="ARBA" id="ARBA00023033"/>
    </source>
</evidence>
<evidence type="ECO:0000256" key="3">
    <source>
        <dbReference type="ARBA" id="ARBA00023002"/>
    </source>
</evidence>
<keyword evidence="1" id="KW-0285">Flavoprotein</keyword>
<proteinExistence type="predicted"/>
<dbReference type="PANTHER" id="PTHR42847:SF4">
    <property type="entry name" value="ALKANESULFONATE MONOOXYGENASE-RELATED"/>
    <property type="match status" value="1"/>
</dbReference>
<dbReference type="EMBL" id="JAEKNR010000130">
    <property type="protein sequence ID" value="MBJ7598831.1"/>
    <property type="molecule type" value="Genomic_DNA"/>
</dbReference>
<keyword evidence="2" id="KW-0288">FMN</keyword>
<reference evidence="6" key="1">
    <citation type="submission" date="2020-10" db="EMBL/GenBank/DDBJ databases">
        <title>Ca. Dormibacterota MAGs.</title>
        <authorList>
            <person name="Montgomery K."/>
        </authorList>
    </citation>
    <scope>NUCLEOTIDE SEQUENCE [LARGE SCALE GENOMIC DNA]</scope>
    <source>
        <strain evidence="6">SC8812_S17_10</strain>
    </source>
</reference>
<dbReference type="Proteomes" id="UP000612893">
    <property type="component" value="Unassembled WGS sequence"/>
</dbReference>